<organism evidence="3 4">
    <name type="scientific">Purpureocillium takamizusanense</name>
    <dbReference type="NCBI Taxonomy" id="2060973"/>
    <lineage>
        <taxon>Eukaryota</taxon>
        <taxon>Fungi</taxon>
        <taxon>Dikarya</taxon>
        <taxon>Ascomycota</taxon>
        <taxon>Pezizomycotina</taxon>
        <taxon>Sordariomycetes</taxon>
        <taxon>Hypocreomycetidae</taxon>
        <taxon>Hypocreales</taxon>
        <taxon>Ophiocordycipitaceae</taxon>
        <taxon>Purpureocillium</taxon>
    </lineage>
</organism>
<proteinExistence type="predicted"/>
<sequence>MAVLLMLARAVLKPPPSVATALIGDNKLANATANPNPQQHNGLLQGRAPEPQQSTCGFLNGDASKPRTADPGFNCRVDTQNGLWGFCPTSVVYADDCGFAGSCVDDHGCSTACGLTDTTTLTTFTCSASQYCSTALLTFGVDQTYSYLACGSGPSVEHYLNLPTTPSTTAKSGAGLTRDSTLFTATKTSLTSVSHTSSNTSPRATSTTITTPSSQDHGSSAGPNNIAAIIGGSVAGLVVLCASAIALTYIIRRHRNSDGVRNENIWQAAGSEGFNPTKTDNGPKNREIPSELSADPTQARHVELPG</sequence>
<evidence type="ECO:0000313" key="3">
    <source>
        <dbReference type="EMBL" id="UNI22183.1"/>
    </source>
</evidence>
<evidence type="ECO:0000313" key="4">
    <source>
        <dbReference type="Proteomes" id="UP000829364"/>
    </source>
</evidence>
<keyword evidence="2" id="KW-1133">Transmembrane helix</keyword>
<dbReference type="OrthoDB" id="3547571at2759"/>
<feature type="region of interest" description="Disordered" evidence="1">
    <location>
        <begin position="192"/>
        <end position="221"/>
    </location>
</feature>
<feature type="compositionally biased region" description="Low complexity" evidence="1">
    <location>
        <begin position="200"/>
        <end position="214"/>
    </location>
</feature>
<dbReference type="EMBL" id="CP086361">
    <property type="protein sequence ID" value="UNI22183.1"/>
    <property type="molecule type" value="Genomic_DNA"/>
</dbReference>
<gene>
    <name evidence="3" type="ORF">JDV02_008094</name>
</gene>
<dbReference type="GeneID" id="72070042"/>
<feature type="region of interest" description="Disordered" evidence="1">
    <location>
        <begin position="267"/>
        <end position="306"/>
    </location>
</feature>
<evidence type="ECO:0000256" key="1">
    <source>
        <dbReference type="SAM" id="MobiDB-lite"/>
    </source>
</evidence>
<dbReference type="KEGG" id="ptkz:JDV02_008094"/>
<evidence type="ECO:0000256" key="2">
    <source>
        <dbReference type="SAM" id="Phobius"/>
    </source>
</evidence>
<dbReference type="RefSeq" id="XP_047845664.1">
    <property type="nucleotide sequence ID" value="XM_047989659.1"/>
</dbReference>
<keyword evidence="4" id="KW-1185">Reference proteome</keyword>
<accession>A0A9Q8QLG2</accession>
<protein>
    <submittedName>
        <fullName evidence="3">Uncharacterized protein</fullName>
    </submittedName>
</protein>
<dbReference type="AlphaFoldDB" id="A0A9Q8QLG2"/>
<feature type="transmembrane region" description="Helical" evidence="2">
    <location>
        <begin position="226"/>
        <end position="251"/>
    </location>
</feature>
<keyword evidence="2" id="KW-0472">Membrane</keyword>
<dbReference type="Proteomes" id="UP000829364">
    <property type="component" value="Chromosome 8"/>
</dbReference>
<reference evidence="3" key="1">
    <citation type="submission" date="2021-11" db="EMBL/GenBank/DDBJ databases">
        <title>Purpureocillium_takamizusanense_genome.</title>
        <authorList>
            <person name="Nguyen N.-H."/>
        </authorList>
    </citation>
    <scope>NUCLEOTIDE SEQUENCE</scope>
    <source>
        <strain evidence="3">PT3</strain>
    </source>
</reference>
<keyword evidence="2" id="KW-0812">Transmembrane</keyword>
<name>A0A9Q8QLG2_9HYPO</name>